<keyword evidence="2" id="KW-1185">Reference proteome</keyword>
<accession>A0ACB9L3C6</accession>
<gene>
    <name evidence="1" type="ORF">MLD38_039608</name>
</gene>
<name>A0ACB9L3C6_9MYRT</name>
<comment type="caution">
    <text evidence="1">The sequence shown here is derived from an EMBL/GenBank/DDBJ whole genome shotgun (WGS) entry which is preliminary data.</text>
</comment>
<organism evidence="1 2">
    <name type="scientific">Melastoma candidum</name>
    <dbReference type="NCBI Taxonomy" id="119954"/>
    <lineage>
        <taxon>Eukaryota</taxon>
        <taxon>Viridiplantae</taxon>
        <taxon>Streptophyta</taxon>
        <taxon>Embryophyta</taxon>
        <taxon>Tracheophyta</taxon>
        <taxon>Spermatophyta</taxon>
        <taxon>Magnoliopsida</taxon>
        <taxon>eudicotyledons</taxon>
        <taxon>Gunneridae</taxon>
        <taxon>Pentapetalae</taxon>
        <taxon>rosids</taxon>
        <taxon>malvids</taxon>
        <taxon>Myrtales</taxon>
        <taxon>Melastomataceae</taxon>
        <taxon>Melastomatoideae</taxon>
        <taxon>Melastomateae</taxon>
        <taxon>Melastoma</taxon>
    </lineage>
</organism>
<dbReference type="EMBL" id="CM042891">
    <property type="protein sequence ID" value="KAI4304044.1"/>
    <property type="molecule type" value="Genomic_DNA"/>
</dbReference>
<proteinExistence type="predicted"/>
<reference evidence="2" key="1">
    <citation type="journal article" date="2023" name="Front. Plant Sci.">
        <title>Chromosomal-level genome assembly of Melastoma candidum provides insights into trichome evolution.</title>
        <authorList>
            <person name="Zhong Y."/>
            <person name="Wu W."/>
            <person name="Sun C."/>
            <person name="Zou P."/>
            <person name="Liu Y."/>
            <person name="Dai S."/>
            <person name="Zhou R."/>
        </authorList>
    </citation>
    <scope>NUCLEOTIDE SEQUENCE [LARGE SCALE GENOMIC DNA]</scope>
</reference>
<evidence type="ECO:0000313" key="2">
    <source>
        <dbReference type="Proteomes" id="UP001057402"/>
    </source>
</evidence>
<evidence type="ECO:0000313" key="1">
    <source>
        <dbReference type="EMBL" id="KAI4304044.1"/>
    </source>
</evidence>
<dbReference type="Proteomes" id="UP001057402">
    <property type="component" value="Chromosome 12"/>
</dbReference>
<protein>
    <submittedName>
        <fullName evidence="1">Uncharacterized protein</fullName>
    </submittedName>
</protein>
<sequence length="619" mass="68925">MCHTSHAPSVVVAHLDERMSSRTQCGELVHQFDAPVITKWANESGSSMGNATMSAHIILPTVRQDHEQSPRVKSGVEPKKEQFRWECGNSMLDGGDMLIFNSPDGAEILRGLASRSPDLNQTLFNPLIPRFLQNEAGKGQVIAQMNPYQQHSLLDSSSVVDCMDNMSTTGDHLPVKYPKDYVAMKMEQDFPNNPIPGHYRGLRRCLEYEMADRAATDLMQLETPRHLRDDSSLRVIAPGTGLHLNAAAMSPNKHKCEHLPTETRYSTMRISPVPLEFPEYVHMLPCGPFMSDVSKEGLLLVEDDSPPYVDSNGEELNESCHQWKRQVLVIFRHKGENSGEKSACKRCNCKKSKCLKLYCECFAAGVFCTDPCACQQCLNKPIHCNIILETRRQIESRNPIAFAPKVIRDSNSMDNNEVESSKTPASARHKKGCNCKRSGCSKKYCECYQSGVGCSFNCRCEGCKNSFGRKDGSFGSCDKATDSASQAAEEDIKKHAKEEVHPTYPRTSSGLSPFPQAAFTSISKRPRSSSLVMPTALDQTNRLLGKLYFPGSWSKLENHPFTRLADDEVPRILRNCTNTPNYGLKTSSPNSKRVSPPNKGKDDGSRRMMLKSIPSFPSL</sequence>